<dbReference type="Pfam" id="PF18545">
    <property type="entry name" value="HalOD1"/>
    <property type="match status" value="1"/>
</dbReference>
<reference evidence="2 3" key="1">
    <citation type="journal article" date="2019" name="Int. J. Syst. Evol. Microbiol.">
        <title>The Global Catalogue of Microorganisms (GCM) 10K type strain sequencing project: providing services to taxonomists for standard genome sequencing and annotation.</title>
        <authorList>
            <consortium name="The Broad Institute Genomics Platform"/>
            <consortium name="The Broad Institute Genome Sequencing Center for Infectious Disease"/>
            <person name="Wu L."/>
            <person name="Ma J."/>
        </authorList>
    </citation>
    <scope>NUCLEOTIDE SEQUENCE [LARGE SCALE GENOMIC DNA]</scope>
    <source>
        <strain evidence="2 3">DT31</strain>
    </source>
</reference>
<gene>
    <name evidence="2" type="ORF">ACFQL9_05170</name>
</gene>
<organism evidence="2 3">
    <name type="scientific">Halobaculum lipolyticum</name>
    <dbReference type="NCBI Taxonomy" id="3032001"/>
    <lineage>
        <taxon>Archaea</taxon>
        <taxon>Methanobacteriati</taxon>
        <taxon>Methanobacteriota</taxon>
        <taxon>Stenosarchaea group</taxon>
        <taxon>Halobacteria</taxon>
        <taxon>Halobacteriales</taxon>
        <taxon>Haloferacaceae</taxon>
        <taxon>Halobaculum</taxon>
    </lineage>
</organism>
<accession>A0ABD5WAP4</accession>
<dbReference type="RefSeq" id="WP_284030872.1">
    <property type="nucleotide sequence ID" value="NZ_CP126154.1"/>
</dbReference>
<evidence type="ECO:0000313" key="3">
    <source>
        <dbReference type="Proteomes" id="UP001596461"/>
    </source>
</evidence>
<dbReference type="AlphaFoldDB" id="A0ABD5WAP4"/>
<dbReference type="EMBL" id="JBHTAH010000003">
    <property type="protein sequence ID" value="MFC7069027.1"/>
    <property type="molecule type" value="Genomic_DNA"/>
</dbReference>
<feature type="domain" description="Halobacterial output" evidence="1">
    <location>
        <begin position="27"/>
        <end position="91"/>
    </location>
</feature>
<name>A0ABD5WAP4_9EURY</name>
<evidence type="ECO:0000313" key="2">
    <source>
        <dbReference type="EMBL" id="MFC7069027.1"/>
    </source>
</evidence>
<proteinExistence type="predicted"/>
<evidence type="ECO:0000259" key="1">
    <source>
        <dbReference type="Pfam" id="PF18545"/>
    </source>
</evidence>
<dbReference type="GeneID" id="81125725"/>
<protein>
    <submittedName>
        <fullName evidence="2">HalOD1 output domain-containing protein</fullName>
    </submittedName>
</protein>
<keyword evidence="3" id="KW-1185">Reference proteome</keyword>
<dbReference type="InterPro" id="IPR040624">
    <property type="entry name" value="HalOD1"/>
</dbReference>
<comment type="caution">
    <text evidence="2">The sequence shown here is derived from an EMBL/GenBank/DDBJ whole genome shotgun (WGS) entry which is preliminary data.</text>
</comment>
<dbReference type="Proteomes" id="UP001596461">
    <property type="component" value="Unassembled WGS sequence"/>
</dbReference>
<sequence>MSDVLDLEQPVLGGRTVRSDPSRVAAVTTAVVEATAAAVDADPLDLTPLTDAIDPDALETLVGSAESAAEIRFTYNGCRVTVGDDGGVVVTAP</sequence>